<keyword evidence="1" id="KW-0040">ANK repeat</keyword>
<dbReference type="SUPFAM" id="SSF48403">
    <property type="entry name" value="Ankyrin repeat"/>
    <property type="match status" value="1"/>
</dbReference>
<feature type="compositionally biased region" description="Basic and acidic residues" evidence="2">
    <location>
        <begin position="423"/>
        <end position="433"/>
    </location>
</feature>
<dbReference type="PANTHER" id="PTHR34706">
    <property type="entry name" value="SLR1338 PROTEIN"/>
    <property type="match status" value="1"/>
</dbReference>
<dbReference type="Proteomes" id="UP001320420">
    <property type="component" value="Unassembled WGS sequence"/>
</dbReference>
<dbReference type="InterPro" id="IPR036770">
    <property type="entry name" value="Ankyrin_rpt-contain_sf"/>
</dbReference>
<dbReference type="PROSITE" id="PS50088">
    <property type="entry name" value="ANK_REPEAT"/>
    <property type="match status" value="2"/>
</dbReference>
<dbReference type="SMART" id="SM00248">
    <property type="entry name" value="ANK"/>
    <property type="match status" value="3"/>
</dbReference>
<sequence length="529" mass="59144">MSNIWVDAGAIPPVLNNYKLAEYLAAHGPVILDQPDPSSGLTPLAISLRRGNVKTVQCLIGNGASLYAKTQDGRTPIYMAATASVQKSRMIQLLLKKFPSNIDDGAPTANDETPLMAAVRLRDSLSVKMLVEAGASKEKKNACGQTAKDIAKELQPPDPQVAWALEATPTTGRGGLSMYQGWVLQVLAYFGIWSPLPDIFDAASRTYHRVAAPGPVPGEDIEEPQTVADFKHNLDNAVKRGGLEQFFPPGDPYVKQVAHKAFELKSDPCNHLKSPAQIDGLCKLALYQPILYCDDSASMWYEEDRKGGGDRWRAQIELVRRISSITTRAVPNNDGCHLRFINKDTSNANHLNEDQIDERIRSYRPDPYNYTPIGTKLREHVLDPFVYKYLDTDRPLTRPYLVLVTTDGYPTGEKAADGNPSGQRDENQNEDADRFRKEIRQCAQKLEEKHYKRNVVRFSISQIGKYTPYEEDAANVKKFLDGLEFDDSIQDVLYRTAEIMDARFEDLKENEKNLEAWLHSITTIRSGGA</sequence>
<dbReference type="AlphaFoldDB" id="A0AAN9U8E1"/>
<gene>
    <name evidence="3" type="ORF">SLS62_010968</name>
</gene>
<organism evidence="3 4">
    <name type="scientific">Diatrype stigma</name>
    <dbReference type="NCBI Taxonomy" id="117547"/>
    <lineage>
        <taxon>Eukaryota</taxon>
        <taxon>Fungi</taxon>
        <taxon>Dikarya</taxon>
        <taxon>Ascomycota</taxon>
        <taxon>Pezizomycotina</taxon>
        <taxon>Sordariomycetes</taxon>
        <taxon>Xylariomycetidae</taxon>
        <taxon>Xylariales</taxon>
        <taxon>Diatrypaceae</taxon>
        <taxon>Diatrype</taxon>
    </lineage>
</organism>
<dbReference type="EMBL" id="JAKJXP020000160">
    <property type="protein sequence ID" value="KAK7740871.1"/>
    <property type="molecule type" value="Genomic_DNA"/>
</dbReference>
<feature type="repeat" description="ANK" evidence="1">
    <location>
        <begin position="39"/>
        <end position="71"/>
    </location>
</feature>
<evidence type="ECO:0000313" key="3">
    <source>
        <dbReference type="EMBL" id="KAK7740871.1"/>
    </source>
</evidence>
<dbReference type="InterPro" id="IPR002110">
    <property type="entry name" value="Ankyrin_rpt"/>
</dbReference>
<feature type="repeat" description="ANK" evidence="1">
    <location>
        <begin position="110"/>
        <end position="142"/>
    </location>
</feature>
<evidence type="ECO:0008006" key="5">
    <source>
        <dbReference type="Google" id="ProtNLM"/>
    </source>
</evidence>
<evidence type="ECO:0000313" key="4">
    <source>
        <dbReference type="Proteomes" id="UP001320420"/>
    </source>
</evidence>
<accession>A0AAN9U8E1</accession>
<comment type="caution">
    <text evidence="3">The sequence shown here is derived from an EMBL/GenBank/DDBJ whole genome shotgun (WGS) entry which is preliminary data.</text>
</comment>
<dbReference type="PANTHER" id="PTHR34706:SF3">
    <property type="entry name" value="ANKYRIN REPEAT PROTEIN (AFU_ORTHOLOGUE AFUA_7G06200)"/>
    <property type="match status" value="1"/>
</dbReference>
<name>A0AAN9U8E1_9PEZI</name>
<feature type="region of interest" description="Disordered" evidence="2">
    <location>
        <begin position="409"/>
        <end position="433"/>
    </location>
</feature>
<proteinExistence type="predicted"/>
<keyword evidence="4" id="KW-1185">Reference proteome</keyword>
<evidence type="ECO:0000256" key="2">
    <source>
        <dbReference type="SAM" id="MobiDB-lite"/>
    </source>
</evidence>
<dbReference type="Gene3D" id="1.25.40.20">
    <property type="entry name" value="Ankyrin repeat-containing domain"/>
    <property type="match status" value="1"/>
</dbReference>
<reference evidence="3 4" key="1">
    <citation type="submission" date="2024-02" db="EMBL/GenBank/DDBJ databases">
        <title>De novo assembly and annotation of 12 fungi associated with fruit tree decline syndrome in Ontario, Canada.</title>
        <authorList>
            <person name="Sulman M."/>
            <person name="Ellouze W."/>
            <person name="Ilyukhin E."/>
        </authorList>
    </citation>
    <scope>NUCLEOTIDE SEQUENCE [LARGE SCALE GENOMIC DNA]</scope>
    <source>
        <strain evidence="3 4">M11/M66-122</strain>
    </source>
</reference>
<protein>
    <recommendedName>
        <fullName evidence="5">Ankyrin repeat protein</fullName>
    </recommendedName>
</protein>
<dbReference type="Pfam" id="PF12796">
    <property type="entry name" value="Ank_2"/>
    <property type="match status" value="1"/>
</dbReference>
<dbReference type="PROSITE" id="PS50297">
    <property type="entry name" value="ANK_REP_REGION"/>
    <property type="match status" value="1"/>
</dbReference>
<evidence type="ECO:0000256" key="1">
    <source>
        <dbReference type="PROSITE-ProRule" id="PRU00023"/>
    </source>
</evidence>